<dbReference type="Pfam" id="PF00326">
    <property type="entry name" value="Peptidase_S9"/>
    <property type="match status" value="1"/>
</dbReference>
<dbReference type="SUPFAM" id="SSF53474">
    <property type="entry name" value="alpha/beta-Hydrolases"/>
    <property type="match status" value="1"/>
</dbReference>
<name>A0A515EVH9_9BURK</name>
<accession>A0A515EVH9</accession>
<dbReference type="PROSITE" id="PS51257">
    <property type="entry name" value="PROKAR_LIPOPROTEIN"/>
    <property type="match status" value="1"/>
</dbReference>
<dbReference type="PANTHER" id="PTHR12277">
    <property type="entry name" value="ALPHA/BETA HYDROLASE DOMAIN-CONTAINING PROTEIN"/>
    <property type="match status" value="1"/>
</dbReference>
<dbReference type="AlphaFoldDB" id="A0A515EVH9"/>
<sequence length="288" mass="30831">MTRSRWARIVYGALCAALLSACNLQSVFFQPDDVLYSTPGQQGLKYEDLVIVSPDGTKLAAWFIPAIGVASPREAKGTVVHLHGNAQNMSAHWNYVAWLPAKGYNLLVFDYRGYGASQGEPDLQGVFDDSNAALNYVRNRKDMDPNRLLVLGQSLGGTNAIAAVGSGNRAGVKAMVIDATFYSYSAIASDKVSGAGALMDDRYSAANFIERIAPIPLLLLHGTADAVIPYSHAQRLLAKAREPKQLLTIDGAGHIEALSPRYGSVYQEAVLAFFAKALDATQSAVPGP</sequence>
<dbReference type="EMBL" id="CP036282">
    <property type="protein sequence ID" value="QDL56648.1"/>
    <property type="molecule type" value="Genomic_DNA"/>
</dbReference>
<dbReference type="KEGG" id="rhg:EXZ61_03535"/>
<dbReference type="GO" id="GO:0006508">
    <property type="term" value="P:proteolysis"/>
    <property type="evidence" value="ECO:0007669"/>
    <property type="project" value="InterPro"/>
</dbReference>
<dbReference type="InterPro" id="IPR001375">
    <property type="entry name" value="Peptidase_S9_cat"/>
</dbReference>
<dbReference type="Gene3D" id="3.40.50.1820">
    <property type="entry name" value="alpha/beta hydrolase"/>
    <property type="match status" value="1"/>
</dbReference>
<keyword evidence="3" id="KW-0378">Hydrolase</keyword>
<evidence type="ECO:0000313" key="3">
    <source>
        <dbReference type="EMBL" id="QDL56648.1"/>
    </source>
</evidence>
<dbReference type="PANTHER" id="PTHR12277:SF81">
    <property type="entry name" value="PROTEIN ABHD13"/>
    <property type="match status" value="1"/>
</dbReference>
<proteinExistence type="predicted"/>
<feature type="chain" id="PRO_5021804278" evidence="1">
    <location>
        <begin position="27"/>
        <end position="288"/>
    </location>
</feature>
<gene>
    <name evidence="3" type="ORF">EXZ61_03535</name>
</gene>
<dbReference type="Proteomes" id="UP000317365">
    <property type="component" value="Chromosome"/>
</dbReference>
<protein>
    <submittedName>
        <fullName evidence="3">Alpha/beta hydrolase</fullName>
    </submittedName>
</protein>
<keyword evidence="4" id="KW-1185">Reference proteome</keyword>
<evidence type="ECO:0000256" key="1">
    <source>
        <dbReference type="SAM" id="SignalP"/>
    </source>
</evidence>
<reference evidence="4" key="1">
    <citation type="submission" date="2019-02" db="EMBL/GenBank/DDBJ databases">
        <title>Complete genome sequence of Rhodoferax sp. Gr-4.</title>
        <authorList>
            <person name="Jin L."/>
        </authorList>
    </citation>
    <scope>NUCLEOTIDE SEQUENCE [LARGE SCALE GENOMIC DNA]</scope>
    <source>
        <strain evidence="4">Gr-4</strain>
    </source>
</reference>
<evidence type="ECO:0000313" key="4">
    <source>
        <dbReference type="Proteomes" id="UP000317365"/>
    </source>
</evidence>
<evidence type="ECO:0000259" key="2">
    <source>
        <dbReference type="Pfam" id="PF00326"/>
    </source>
</evidence>
<dbReference type="GO" id="GO:0008236">
    <property type="term" value="F:serine-type peptidase activity"/>
    <property type="evidence" value="ECO:0007669"/>
    <property type="project" value="InterPro"/>
</dbReference>
<keyword evidence="1" id="KW-0732">Signal</keyword>
<feature type="domain" description="Peptidase S9 prolyl oligopeptidase catalytic" evidence="2">
    <location>
        <begin position="96"/>
        <end position="279"/>
    </location>
</feature>
<dbReference type="InterPro" id="IPR029058">
    <property type="entry name" value="AB_hydrolase_fold"/>
</dbReference>
<reference evidence="4" key="2">
    <citation type="journal article" date="2020" name="Int. J. Syst. Evol. Microbiol.">
        <title>Genomic insights into a novel species Rhodoferax aquaticus sp. nov., isolated from freshwater.</title>
        <authorList>
            <person name="Li T."/>
            <person name="Zhuo Y."/>
            <person name="Jin C.Z."/>
            <person name="Wu X."/>
            <person name="Ko S.R."/>
            <person name="Jin F.J."/>
            <person name="Ahn C.Y."/>
            <person name="Oh H.M."/>
            <person name="Lee H.G."/>
            <person name="Jin L."/>
        </authorList>
    </citation>
    <scope>NUCLEOTIDE SEQUENCE [LARGE SCALE GENOMIC DNA]</scope>
    <source>
        <strain evidence="4">Gr-4</strain>
    </source>
</reference>
<feature type="signal peptide" evidence="1">
    <location>
        <begin position="1"/>
        <end position="26"/>
    </location>
</feature>
<organism evidence="3 4">
    <name type="scientific">Rhodoferax aquaticus</name>
    <dbReference type="NCBI Taxonomy" id="2527691"/>
    <lineage>
        <taxon>Bacteria</taxon>
        <taxon>Pseudomonadati</taxon>
        <taxon>Pseudomonadota</taxon>
        <taxon>Betaproteobacteria</taxon>
        <taxon>Burkholderiales</taxon>
        <taxon>Comamonadaceae</taxon>
        <taxon>Rhodoferax</taxon>
    </lineage>
</organism>